<name>A0A371GQ27_MUCPR</name>
<reference evidence="1" key="1">
    <citation type="submission" date="2018-05" db="EMBL/GenBank/DDBJ databases">
        <title>Draft genome of Mucuna pruriens seed.</title>
        <authorList>
            <person name="Nnadi N.E."/>
            <person name="Vos R."/>
            <person name="Hasami M.H."/>
            <person name="Devisetty U.K."/>
            <person name="Aguiy J.C."/>
        </authorList>
    </citation>
    <scope>NUCLEOTIDE SEQUENCE [LARGE SCALE GENOMIC DNA]</scope>
    <source>
        <strain evidence="1">JCA_2017</strain>
    </source>
</reference>
<evidence type="ECO:0000313" key="1">
    <source>
        <dbReference type="EMBL" id="RDX92661.1"/>
    </source>
</evidence>
<sequence length="203" mass="22784">MEHPIDMCSTLQETKPDSAECVGAIAILGATILAEFESRALYSSEIRINQEHASFKSEQLSTTDSKISGTIIPLATTTIVPPQENPPSMEEWMKFQQNLNAMMQDLKMQVGQLADTMSQMQSSGIVTLQSGRELQHQSTLQPNLRLISAESELEADSQVQQQARVPLHFPTRTVPTRRFEIDEDLLKLFRKVEINIPLFDAIK</sequence>
<gene>
    <name evidence="1" type="ORF">CR513_25169</name>
</gene>
<dbReference type="OrthoDB" id="778454at2759"/>
<dbReference type="AlphaFoldDB" id="A0A371GQ27"/>
<proteinExistence type="predicted"/>
<comment type="caution">
    <text evidence="1">The sequence shown here is derived from an EMBL/GenBank/DDBJ whole genome shotgun (WGS) entry which is preliminary data.</text>
</comment>
<feature type="non-terminal residue" evidence="1">
    <location>
        <position position="1"/>
    </location>
</feature>
<organism evidence="1 2">
    <name type="scientific">Mucuna pruriens</name>
    <name type="common">Velvet bean</name>
    <name type="synonym">Dolichos pruriens</name>
    <dbReference type="NCBI Taxonomy" id="157652"/>
    <lineage>
        <taxon>Eukaryota</taxon>
        <taxon>Viridiplantae</taxon>
        <taxon>Streptophyta</taxon>
        <taxon>Embryophyta</taxon>
        <taxon>Tracheophyta</taxon>
        <taxon>Spermatophyta</taxon>
        <taxon>Magnoliopsida</taxon>
        <taxon>eudicotyledons</taxon>
        <taxon>Gunneridae</taxon>
        <taxon>Pentapetalae</taxon>
        <taxon>rosids</taxon>
        <taxon>fabids</taxon>
        <taxon>Fabales</taxon>
        <taxon>Fabaceae</taxon>
        <taxon>Papilionoideae</taxon>
        <taxon>50 kb inversion clade</taxon>
        <taxon>NPAAA clade</taxon>
        <taxon>indigoferoid/millettioid clade</taxon>
        <taxon>Phaseoleae</taxon>
        <taxon>Mucuna</taxon>
    </lineage>
</organism>
<dbReference type="Proteomes" id="UP000257109">
    <property type="component" value="Unassembled WGS sequence"/>
</dbReference>
<keyword evidence="2" id="KW-1185">Reference proteome</keyword>
<accession>A0A371GQ27</accession>
<dbReference type="EMBL" id="QJKJ01004812">
    <property type="protein sequence ID" value="RDX92661.1"/>
    <property type="molecule type" value="Genomic_DNA"/>
</dbReference>
<evidence type="ECO:0000313" key="2">
    <source>
        <dbReference type="Proteomes" id="UP000257109"/>
    </source>
</evidence>
<protein>
    <submittedName>
        <fullName evidence="1">Uncharacterized protein</fullName>
    </submittedName>
</protein>